<evidence type="ECO:0000256" key="1">
    <source>
        <dbReference type="SAM" id="MobiDB-lite"/>
    </source>
</evidence>
<comment type="caution">
    <text evidence="2">The sequence shown here is derived from an EMBL/GenBank/DDBJ whole genome shotgun (WGS) entry which is preliminary data.</text>
</comment>
<name>A0A6V8HD53_TALPI</name>
<reference evidence="3" key="1">
    <citation type="journal article" date="2015" name="Genome Announc.">
        <title>Draft genome sequence of Talaromyces cellulolyticus strain Y-94, a source of lignocellulosic biomass-degrading enzymes.</title>
        <authorList>
            <person name="Fujii T."/>
            <person name="Koike H."/>
            <person name="Sawayama S."/>
            <person name="Yano S."/>
            <person name="Inoue H."/>
        </authorList>
    </citation>
    <scope>NUCLEOTIDE SEQUENCE [LARGE SCALE GENOMIC DNA]</scope>
    <source>
        <strain evidence="3">Y-94</strain>
    </source>
</reference>
<evidence type="ECO:0008006" key="4">
    <source>
        <dbReference type="Google" id="ProtNLM"/>
    </source>
</evidence>
<accession>A0A6V8HD53</accession>
<dbReference type="Proteomes" id="UP000053095">
    <property type="component" value="Unassembled WGS sequence"/>
</dbReference>
<dbReference type="EMBL" id="DF933830">
    <property type="protein sequence ID" value="GAM39193.1"/>
    <property type="molecule type" value="Genomic_DNA"/>
</dbReference>
<feature type="region of interest" description="Disordered" evidence="1">
    <location>
        <begin position="233"/>
        <end position="318"/>
    </location>
</feature>
<organism evidence="2 3">
    <name type="scientific">Talaromyces pinophilus</name>
    <name type="common">Penicillium pinophilum</name>
    <dbReference type="NCBI Taxonomy" id="128442"/>
    <lineage>
        <taxon>Eukaryota</taxon>
        <taxon>Fungi</taxon>
        <taxon>Dikarya</taxon>
        <taxon>Ascomycota</taxon>
        <taxon>Pezizomycotina</taxon>
        <taxon>Eurotiomycetes</taxon>
        <taxon>Eurotiomycetidae</taxon>
        <taxon>Eurotiales</taxon>
        <taxon>Trichocomaceae</taxon>
        <taxon>Talaromyces</taxon>
        <taxon>Talaromyces sect. Talaromyces</taxon>
    </lineage>
</organism>
<evidence type="ECO:0000313" key="2">
    <source>
        <dbReference type="EMBL" id="GAM39193.1"/>
    </source>
</evidence>
<feature type="compositionally biased region" description="Basic and acidic residues" evidence="1">
    <location>
        <begin position="271"/>
        <end position="280"/>
    </location>
</feature>
<protein>
    <recommendedName>
        <fullName evidence="4">Erythromycin esterase</fullName>
    </recommendedName>
</protein>
<gene>
    <name evidence="2" type="ORF">TCE0_034f10533</name>
</gene>
<proteinExistence type="predicted"/>
<sequence>MAPRRSARLRGNTPVTEDQFPAVPTTTPARLAPVVENDETKIKDTDAKAITTPKSQPSLKKSILSPNEKPALKTPSTIGSARPPREEMHPSKAQKSTTKKLDSGLILGFQPVQRDSSGNVIKETLTSNTPSKVVSSPPSNLGTPSKFGFKFSSDDAQLSEEARKLMESVREDVARIKAQMILDRGEQQRKAEAGEQILEGRKIAKPKGKAGRYSDAHMAEFKKMDSIAGHPSAFRAQPGRFTPVTKSLKRKSSKALLDEPEARPSPSKPSVEAKRVKRTEIQTTSTTRPLGNIGTPRKMAIPQPSRSTFRSSSLMTPTRSSAARFASARPMKTSMIPSLADSSVSRQALPQTPKTEFNPRLKKSLPSLGNLKSILRRRQPLFSDDPAKIAAGTHITAPNFNPDINLEDLPTANFSGVEQTPSPKKRVEFTSSTKSRRESILATPTAIEFAPEAAAASTSDIVYPVLPETMTPDKEVIDTPTIRRVRESITAAPSSPLSTIPAAPSSPLSTIPAIPHGISNKERKHDIETEEAVKFSPPALKTTFSAPFTASPFPKMPTVPHGISNEKRSREEHIKKLEAKPTPILKATISPLKARSPSASLVAVPHGIRNKKRQRADMSDDEDTENIPPAANSVDERNAKRVKASPVKLNPVSPSPIKNRPIITPGRMTGNKSRVGTPGTASKKGVLSLSRLNMLSKPKSRP</sequence>
<dbReference type="AlphaFoldDB" id="A0A6V8HD53"/>
<feature type="region of interest" description="Disordered" evidence="1">
    <location>
        <begin position="185"/>
        <end position="211"/>
    </location>
</feature>
<feature type="region of interest" description="Disordered" evidence="1">
    <location>
        <begin position="127"/>
        <end position="148"/>
    </location>
</feature>
<feature type="compositionally biased region" description="Basic and acidic residues" evidence="1">
    <location>
        <begin position="38"/>
        <end position="47"/>
    </location>
</feature>
<evidence type="ECO:0000313" key="3">
    <source>
        <dbReference type="Proteomes" id="UP000053095"/>
    </source>
</evidence>
<feature type="compositionally biased region" description="Basic and acidic residues" evidence="1">
    <location>
        <begin position="185"/>
        <end position="202"/>
    </location>
</feature>
<feature type="region of interest" description="Disordered" evidence="1">
    <location>
        <begin position="1"/>
        <end position="104"/>
    </location>
</feature>
<feature type="region of interest" description="Disordered" evidence="1">
    <location>
        <begin position="607"/>
        <end position="702"/>
    </location>
</feature>
<feature type="compositionally biased region" description="Polar residues" evidence="1">
    <location>
        <begin position="304"/>
        <end position="318"/>
    </location>
</feature>
<feature type="compositionally biased region" description="Polar residues" evidence="1">
    <location>
        <begin position="127"/>
        <end position="143"/>
    </location>
</feature>
<keyword evidence="3" id="KW-1185">Reference proteome</keyword>